<dbReference type="RefSeq" id="XP_015702387.1">
    <property type="nucleotide sequence ID" value="XM_015848016.1"/>
</dbReference>
<dbReference type="Proteomes" id="UP000002059">
    <property type="component" value="Partially assembled WGS sequence"/>
</dbReference>
<evidence type="ECO:0000313" key="3">
    <source>
        <dbReference type="Proteomes" id="UP000002059"/>
    </source>
</evidence>
<dbReference type="AlphaFoldDB" id="A0A0A2V3T4"/>
<evidence type="ECO:0000313" key="2">
    <source>
        <dbReference type="EMBL" id="KGQ00810.1"/>
    </source>
</evidence>
<accession>A0A0A2V3T4</accession>
<dbReference type="VEuPathDB" id="FungiDB:PAAG_12538"/>
<feature type="compositionally biased region" description="Low complexity" evidence="1">
    <location>
        <begin position="102"/>
        <end position="112"/>
    </location>
</feature>
<evidence type="ECO:0000256" key="1">
    <source>
        <dbReference type="SAM" id="MobiDB-lite"/>
    </source>
</evidence>
<dbReference type="KEGG" id="pbl:PAAG_12538"/>
<feature type="compositionally biased region" description="Low complexity" evidence="1">
    <location>
        <begin position="142"/>
        <end position="152"/>
    </location>
</feature>
<reference evidence="2 3" key="1">
    <citation type="journal article" date="2011" name="PLoS Genet.">
        <title>Comparative genomic analysis of human fungal pathogens causing paracoccidioidomycosis.</title>
        <authorList>
            <person name="Desjardins C.A."/>
            <person name="Champion M.D."/>
            <person name="Holder J.W."/>
            <person name="Muszewska A."/>
            <person name="Goldberg J."/>
            <person name="Bailao A.M."/>
            <person name="Brigido M.M."/>
            <person name="Ferreira M.E."/>
            <person name="Garcia A.M."/>
            <person name="Grynberg M."/>
            <person name="Gujja S."/>
            <person name="Heiman D.I."/>
            <person name="Henn M.R."/>
            <person name="Kodira C.D."/>
            <person name="Leon-Narvaez H."/>
            <person name="Longo L.V."/>
            <person name="Ma L.J."/>
            <person name="Malavazi I."/>
            <person name="Matsuo A.L."/>
            <person name="Morais F.V."/>
            <person name="Pereira M."/>
            <person name="Rodriguez-Brito S."/>
            <person name="Sakthikumar S."/>
            <person name="Salem-Izacc S.M."/>
            <person name="Sykes S.M."/>
            <person name="Teixeira M.M."/>
            <person name="Vallejo M.C."/>
            <person name="Walter M.E."/>
            <person name="Yandava C."/>
            <person name="Young S."/>
            <person name="Zeng Q."/>
            <person name="Zucker J."/>
            <person name="Felipe M.S."/>
            <person name="Goldman G.H."/>
            <person name="Haas B.J."/>
            <person name="McEwen J.G."/>
            <person name="Nino-Vega G."/>
            <person name="Puccia R."/>
            <person name="San-Blas G."/>
            <person name="Soares C.M."/>
            <person name="Birren B.W."/>
            <person name="Cuomo C.A."/>
        </authorList>
    </citation>
    <scope>NUCLEOTIDE SEQUENCE [LARGE SCALE GENOMIC DNA]</scope>
    <source>
        <strain evidence="3">ATCC MYA-826 / Pb01</strain>
    </source>
</reference>
<sequence>MRYLGKEAEADVDEGGLLGEQGVGRWSCFCRRGGLWYRSNECKQGRLYYWPANGQNQCAEAQPTWEMTLSCSLAICLPWGEQPRAAARTRDHVGAGGGQCGQNGQNGQNGETGETGKKWFRGQEALLYGGQHQEPRRLCMLGSNNGRSQQQQRQHHPQWEKKTER</sequence>
<proteinExistence type="predicted"/>
<dbReference type="GeneID" id="26971156"/>
<dbReference type="EMBL" id="KN294022">
    <property type="protein sequence ID" value="KGQ00810.1"/>
    <property type="molecule type" value="Genomic_DNA"/>
</dbReference>
<dbReference type="HOGENOM" id="CLU_1611312_0_0_1"/>
<feature type="region of interest" description="Disordered" evidence="1">
    <location>
        <begin position="138"/>
        <end position="165"/>
    </location>
</feature>
<gene>
    <name evidence="2" type="ORF">PAAG_12538</name>
</gene>
<protein>
    <submittedName>
        <fullName evidence="2">Uncharacterized protein</fullName>
    </submittedName>
</protein>
<organism evidence="2 3">
    <name type="scientific">Paracoccidioides lutzii (strain ATCC MYA-826 / Pb01)</name>
    <name type="common">Paracoccidioides brasiliensis</name>
    <dbReference type="NCBI Taxonomy" id="502779"/>
    <lineage>
        <taxon>Eukaryota</taxon>
        <taxon>Fungi</taxon>
        <taxon>Dikarya</taxon>
        <taxon>Ascomycota</taxon>
        <taxon>Pezizomycotina</taxon>
        <taxon>Eurotiomycetes</taxon>
        <taxon>Eurotiomycetidae</taxon>
        <taxon>Onygenales</taxon>
        <taxon>Ajellomycetaceae</taxon>
        <taxon>Paracoccidioides</taxon>
    </lineage>
</organism>
<feature type="region of interest" description="Disordered" evidence="1">
    <location>
        <begin position="87"/>
        <end position="116"/>
    </location>
</feature>
<keyword evidence="3" id="KW-1185">Reference proteome</keyword>
<name>A0A0A2V3T4_PARBA</name>